<keyword evidence="1" id="KW-0238">DNA-binding</keyword>
<dbReference type="RefSeq" id="WP_378069494.1">
    <property type="nucleotide sequence ID" value="NZ_JBHSBL010000019.1"/>
</dbReference>
<evidence type="ECO:0000256" key="1">
    <source>
        <dbReference type="ARBA" id="ARBA00023125"/>
    </source>
</evidence>
<evidence type="ECO:0000313" key="3">
    <source>
        <dbReference type="EMBL" id="MFC4068602.1"/>
    </source>
</evidence>
<name>A0ABV8IWG4_9ACTN</name>
<feature type="domain" description="Cas12f1-like TNB" evidence="2">
    <location>
        <begin position="2"/>
        <end position="35"/>
    </location>
</feature>
<dbReference type="Proteomes" id="UP001595867">
    <property type="component" value="Unassembled WGS sequence"/>
</dbReference>
<keyword evidence="4" id="KW-1185">Reference proteome</keyword>
<dbReference type="Pfam" id="PF07282">
    <property type="entry name" value="Cas12f1-like_TNB"/>
    <property type="match status" value="1"/>
</dbReference>
<evidence type="ECO:0000313" key="4">
    <source>
        <dbReference type="Proteomes" id="UP001595867"/>
    </source>
</evidence>
<evidence type="ECO:0000259" key="2">
    <source>
        <dbReference type="Pfam" id="PF07282"/>
    </source>
</evidence>
<reference evidence="4" key="1">
    <citation type="journal article" date="2019" name="Int. J. Syst. Evol. Microbiol.">
        <title>The Global Catalogue of Microorganisms (GCM) 10K type strain sequencing project: providing services to taxonomists for standard genome sequencing and annotation.</title>
        <authorList>
            <consortium name="The Broad Institute Genomics Platform"/>
            <consortium name="The Broad Institute Genome Sequencing Center for Infectious Disease"/>
            <person name="Wu L."/>
            <person name="Ma J."/>
        </authorList>
    </citation>
    <scope>NUCLEOTIDE SEQUENCE [LARGE SCALE GENOMIC DNA]</scope>
    <source>
        <strain evidence="4">TBRC 5832</strain>
    </source>
</reference>
<dbReference type="InterPro" id="IPR010095">
    <property type="entry name" value="Cas12f1-like_TNB"/>
</dbReference>
<dbReference type="EMBL" id="JBHSBL010000019">
    <property type="protein sequence ID" value="MFC4068602.1"/>
    <property type="molecule type" value="Genomic_DNA"/>
</dbReference>
<organism evidence="3 4">
    <name type="scientific">Actinoplanes subglobosus</name>
    <dbReference type="NCBI Taxonomy" id="1547892"/>
    <lineage>
        <taxon>Bacteria</taxon>
        <taxon>Bacillati</taxon>
        <taxon>Actinomycetota</taxon>
        <taxon>Actinomycetes</taxon>
        <taxon>Micromonosporales</taxon>
        <taxon>Micromonosporaceae</taxon>
        <taxon>Actinoplanes</taxon>
    </lineage>
</organism>
<comment type="caution">
    <text evidence="3">The sequence shown here is derived from an EMBL/GenBank/DDBJ whole genome shotgun (WGS) entry which is preliminary data.</text>
</comment>
<sequence>MCGVRAEKMSLPVRGWTCIGCGTEHDRDVNAARDILAAGLAVTACGADAGPQRGTTSRAGDRR</sequence>
<protein>
    <submittedName>
        <fullName evidence="3">Zinc ribbon domain-containing protein</fullName>
    </submittedName>
</protein>
<gene>
    <name evidence="3" type="ORF">ACFO0C_27045</name>
</gene>
<proteinExistence type="predicted"/>
<accession>A0ABV8IWG4</accession>